<evidence type="ECO:0000313" key="2">
    <source>
        <dbReference type="EMBL" id="NTS31267.1"/>
    </source>
</evidence>
<dbReference type="InterPro" id="IPR057087">
    <property type="entry name" value="Gp12-like"/>
</dbReference>
<sequence length="167" mass="18812">MTDAQVTVALVHWIASITGKTVIQSYQGGDDPALPYIMVNPTGVAEVRKWAQEDVYTDTGVPNGEGKTKILATPVIEVEFRFSVHSYGPSPTDVLRPIRTAFHLTQMNEPLMPGLIPHEISQIRDVPDWINNRWEPRAQMDVFLRGLVKDGFVIDTIEEYSFEFIRG</sequence>
<protein>
    <recommendedName>
        <fullName evidence="1">Phage neck terminator protein gp12-like domain-containing protein</fullName>
    </recommendedName>
</protein>
<accession>A0A849VT44</accession>
<dbReference type="EMBL" id="JABUMX010000002">
    <property type="protein sequence ID" value="NTS31267.1"/>
    <property type="molecule type" value="Genomic_DNA"/>
</dbReference>
<keyword evidence="3" id="KW-1185">Reference proteome</keyword>
<comment type="caution">
    <text evidence="2">The sequence shown here is derived from an EMBL/GenBank/DDBJ whole genome shotgun (WGS) entry which is preliminary data.</text>
</comment>
<evidence type="ECO:0000313" key="3">
    <source>
        <dbReference type="Proteomes" id="UP000550508"/>
    </source>
</evidence>
<dbReference type="Proteomes" id="UP000550508">
    <property type="component" value="Unassembled WGS sequence"/>
</dbReference>
<name>A0A849VT44_9HYPH</name>
<dbReference type="RefSeq" id="WP_174207924.1">
    <property type="nucleotide sequence ID" value="NZ_JABUMX010000002.1"/>
</dbReference>
<feature type="domain" description="Phage neck terminator protein gp12-like" evidence="1">
    <location>
        <begin position="10"/>
        <end position="164"/>
    </location>
</feature>
<organism evidence="2 3">
    <name type="scientific">Phyllobacterium pellucidum</name>
    <dbReference type="NCBI Taxonomy" id="2740464"/>
    <lineage>
        <taxon>Bacteria</taxon>
        <taxon>Pseudomonadati</taxon>
        <taxon>Pseudomonadota</taxon>
        <taxon>Alphaproteobacteria</taxon>
        <taxon>Hyphomicrobiales</taxon>
        <taxon>Phyllobacteriaceae</taxon>
        <taxon>Phyllobacterium</taxon>
    </lineage>
</organism>
<gene>
    <name evidence="2" type="ORF">HQ945_08365</name>
</gene>
<evidence type="ECO:0000259" key="1">
    <source>
        <dbReference type="Pfam" id="PF23961"/>
    </source>
</evidence>
<proteinExistence type="predicted"/>
<dbReference type="NCBIfam" id="NF047498">
    <property type="entry name" value="LIC_12616_fam"/>
    <property type="match status" value="1"/>
</dbReference>
<reference evidence="2 3" key="1">
    <citation type="submission" date="2020-05" db="EMBL/GenBank/DDBJ databases">
        <authorList>
            <person name="Kim M.K."/>
        </authorList>
    </citation>
    <scope>NUCLEOTIDE SEQUENCE [LARGE SCALE GENOMIC DNA]</scope>
    <source>
        <strain evidence="2 3">BT25</strain>
    </source>
</reference>
<dbReference type="AlphaFoldDB" id="A0A849VT44"/>
<dbReference type="Pfam" id="PF23961">
    <property type="entry name" value="Phage_tail_terminator_9"/>
    <property type="match status" value="1"/>
</dbReference>